<organism evidence="1 2">
    <name type="scientific">Dyadobacter psychrotolerans</name>
    <dbReference type="NCBI Taxonomy" id="2541721"/>
    <lineage>
        <taxon>Bacteria</taxon>
        <taxon>Pseudomonadati</taxon>
        <taxon>Bacteroidota</taxon>
        <taxon>Cytophagia</taxon>
        <taxon>Cytophagales</taxon>
        <taxon>Spirosomataceae</taxon>
        <taxon>Dyadobacter</taxon>
    </lineage>
</organism>
<evidence type="ECO:0000313" key="2">
    <source>
        <dbReference type="Proteomes" id="UP000294850"/>
    </source>
</evidence>
<gene>
    <name evidence="1" type="ORF">E0F88_04670</name>
</gene>
<sequence length="68" mass="7875">MLTKGLNEGYPFRESERPFQYNFLKVNDLLTIGITASPKERKQDRKVAVRFMYNLSIGRMGVAMGNYL</sequence>
<dbReference type="EMBL" id="SMFL01000002">
    <property type="protein sequence ID" value="TDE17196.1"/>
    <property type="molecule type" value="Genomic_DNA"/>
</dbReference>
<dbReference type="OrthoDB" id="964399at2"/>
<name>A0A4R5DRW5_9BACT</name>
<accession>A0A4R5DRW5</accession>
<proteinExistence type="predicted"/>
<comment type="caution">
    <text evidence="1">The sequence shown here is derived from an EMBL/GenBank/DDBJ whole genome shotgun (WGS) entry which is preliminary data.</text>
</comment>
<dbReference type="AlphaFoldDB" id="A0A4R5DRW5"/>
<protein>
    <submittedName>
        <fullName evidence="1">Uncharacterized protein</fullName>
    </submittedName>
</protein>
<evidence type="ECO:0000313" key="1">
    <source>
        <dbReference type="EMBL" id="TDE17196.1"/>
    </source>
</evidence>
<keyword evidence="2" id="KW-1185">Reference proteome</keyword>
<dbReference type="Proteomes" id="UP000294850">
    <property type="component" value="Unassembled WGS sequence"/>
</dbReference>
<dbReference type="RefSeq" id="WP_131956960.1">
    <property type="nucleotide sequence ID" value="NZ_SMFL01000002.1"/>
</dbReference>
<reference evidence="1 2" key="1">
    <citation type="submission" date="2019-03" db="EMBL/GenBank/DDBJ databases">
        <title>Dyadobacter AR-3-6 sp. nov., isolated from arctic soil.</title>
        <authorList>
            <person name="Chaudhary D.K."/>
        </authorList>
    </citation>
    <scope>NUCLEOTIDE SEQUENCE [LARGE SCALE GENOMIC DNA]</scope>
    <source>
        <strain evidence="1 2">AR-3-6</strain>
    </source>
</reference>